<reference evidence="2 3" key="1">
    <citation type="submission" date="2017-06" db="EMBL/GenBank/DDBJ databases">
        <title>Whole Genome Sequences of Colwellia marinimaniae MTCD1.</title>
        <authorList>
            <person name="Kusumoto H."/>
            <person name="Inoue M."/>
            <person name="Tanikawa K."/>
            <person name="Maeji H."/>
            <person name="Cameron J.H."/>
            <person name="Bartlett D.H."/>
        </authorList>
    </citation>
    <scope>NUCLEOTIDE SEQUENCE [LARGE SCALE GENOMIC DNA]</scope>
    <source>
        <strain evidence="2 3">MTCD1</strain>
    </source>
</reference>
<evidence type="ECO:0000313" key="2">
    <source>
        <dbReference type="EMBL" id="GAW95759.1"/>
    </source>
</evidence>
<sequence>MRRSHLLRKGRISQPFHYYVITCITNNRECLFTELASAQLVILQLLKLEDEQAIKTICYTLMPDHLHWQFQLLEKHSLAEVIKRMKGRSAQAINIQKNKQGKVWQADYYEHHIKSEDDLISQARYIVANPLRAGLVDNISDYAFWDCIYLK</sequence>
<dbReference type="PANTHER" id="PTHR36966:SF1">
    <property type="entry name" value="REP-ASSOCIATED TYROSINE TRANSPOSASE"/>
    <property type="match status" value="1"/>
</dbReference>
<dbReference type="EMBL" id="BDQM01000008">
    <property type="protein sequence ID" value="GAW95759.1"/>
    <property type="molecule type" value="Genomic_DNA"/>
</dbReference>
<dbReference type="SMART" id="SM01321">
    <property type="entry name" value="Y1_Tnp"/>
    <property type="match status" value="1"/>
</dbReference>
<dbReference type="SUPFAM" id="SSF143422">
    <property type="entry name" value="Transposase IS200-like"/>
    <property type="match status" value="1"/>
</dbReference>
<organism evidence="2 3">
    <name type="scientific">Colwellia marinimaniae</name>
    <dbReference type="NCBI Taxonomy" id="1513592"/>
    <lineage>
        <taxon>Bacteria</taxon>
        <taxon>Pseudomonadati</taxon>
        <taxon>Pseudomonadota</taxon>
        <taxon>Gammaproteobacteria</taxon>
        <taxon>Alteromonadales</taxon>
        <taxon>Colwelliaceae</taxon>
        <taxon>Colwellia</taxon>
    </lineage>
</organism>
<evidence type="ECO:0000259" key="1">
    <source>
        <dbReference type="SMART" id="SM01321"/>
    </source>
</evidence>
<evidence type="ECO:0000313" key="3">
    <source>
        <dbReference type="Proteomes" id="UP000197068"/>
    </source>
</evidence>
<accession>A0ABQ0MTQ7</accession>
<gene>
    <name evidence="2" type="ORF">MTCD1_01362</name>
</gene>
<dbReference type="InterPro" id="IPR052715">
    <property type="entry name" value="RAYT_transposase"/>
</dbReference>
<dbReference type="Gene3D" id="3.30.70.1290">
    <property type="entry name" value="Transposase IS200-like"/>
    <property type="match status" value="1"/>
</dbReference>
<dbReference type="InterPro" id="IPR002686">
    <property type="entry name" value="Transposase_17"/>
</dbReference>
<dbReference type="PANTHER" id="PTHR36966">
    <property type="entry name" value="REP-ASSOCIATED TYROSINE TRANSPOSASE"/>
    <property type="match status" value="1"/>
</dbReference>
<keyword evidence="3" id="KW-1185">Reference proteome</keyword>
<dbReference type="NCBIfam" id="NF047646">
    <property type="entry name" value="REP_Tyr_transpos"/>
    <property type="match status" value="1"/>
</dbReference>
<dbReference type="Pfam" id="PF01797">
    <property type="entry name" value="Y1_Tnp"/>
    <property type="match status" value="1"/>
</dbReference>
<dbReference type="Proteomes" id="UP000197068">
    <property type="component" value="Unassembled WGS sequence"/>
</dbReference>
<dbReference type="RefSeq" id="WP_057179557.1">
    <property type="nucleotide sequence ID" value="NZ_BDQM01000008.1"/>
</dbReference>
<proteinExistence type="predicted"/>
<dbReference type="InterPro" id="IPR036515">
    <property type="entry name" value="Transposase_17_sf"/>
</dbReference>
<comment type="caution">
    <text evidence="2">The sequence shown here is derived from an EMBL/GenBank/DDBJ whole genome shotgun (WGS) entry which is preliminary data.</text>
</comment>
<protein>
    <submittedName>
        <fullName evidence="2">Transposase</fullName>
    </submittedName>
</protein>
<feature type="domain" description="Transposase IS200-like" evidence="1">
    <location>
        <begin position="14"/>
        <end position="129"/>
    </location>
</feature>
<name>A0ABQ0MTQ7_9GAMM</name>